<sequence length="50" mass="5762">MAQRSYAKLCPTYPLCKMLVQLFGGYWSPPTCKAFIKSIVSLHFVEKKHN</sequence>
<name>A0AAN7WBQ8_9PEZI</name>
<dbReference type="Proteomes" id="UP001310594">
    <property type="component" value="Unassembled WGS sequence"/>
</dbReference>
<accession>A0AAN7WBQ8</accession>
<evidence type="ECO:0000313" key="2">
    <source>
        <dbReference type="Proteomes" id="UP001310594"/>
    </source>
</evidence>
<dbReference type="AlphaFoldDB" id="A0AAN7WBQ8"/>
<dbReference type="EMBL" id="JAVRQU010000014">
    <property type="protein sequence ID" value="KAK5695175.1"/>
    <property type="molecule type" value="Genomic_DNA"/>
</dbReference>
<reference evidence="1" key="1">
    <citation type="submission" date="2023-08" db="EMBL/GenBank/DDBJ databases">
        <title>Black Yeasts Isolated from many extreme environments.</title>
        <authorList>
            <person name="Coleine C."/>
            <person name="Stajich J.E."/>
            <person name="Selbmann L."/>
        </authorList>
    </citation>
    <scope>NUCLEOTIDE SEQUENCE</scope>
    <source>
        <strain evidence="1">CCFEE 5810</strain>
    </source>
</reference>
<evidence type="ECO:0000313" key="1">
    <source>
        <dbReference type="EMBL" id="KAK5695175.1"/>
    </source>
</evidence>
<comment type="caution">
    <text evidence="1">The sequence shown here is derived from an EMBL/GenBank/DDBJ whole genome shotgun (WGS) entry which is preliminary data.</text>
</comment>
<gene>
    <name evidence="1" type="ORF">LTR97_008681</name>
</gene>
<proteinExistence type="predicted"/>
<organism evidence="1 2">
    <name type="scientific">Elasticomyces elasticus</name>
    <dbReference type="NCBI Taxonomy" id="574655"/>
    <lineage>
        <taxon>Eukaryota</taxon>
        <taxon>Fungi</taxon>
        <taxon>Dikarya</taxon>
        <taxon>Ascomycota</taxon>
        <taxon>Pezizomycotina</taxon>
        <taxon>Dothideomycetes</taxon>
        <taxon>Dothideomycetidae</taxon>
        <taxon>Mycosphaerellales</taxon>
        <taxon>Teratosphaeriaceae</taxon>
        <taxon>Elasticomyces</taxon>
    </lineage>
</organism>
<protein>
    <submittedName>
        <fullName evidence="1">Uncharacterized protein</fullName>
    </submittedName>
</protein>